<proteinExistence type="predicted"/>
<protein>
    <submittedName>
        <fullName evidence="1">Uncharacterized protein</fullName>
    </submittedName>
</protein>
<dbReference type="Proteomes" id="UP000295292">
    <property type="component" value="Unassembled WGS sequence"/>
</dbReference>
<dbReference type="EMBL" id="SNYV01000011">
    <property type="protein sequence ID" value="TDQ79067.1"/>
    <property type="molecule type" value="Genomic_DNA"/>
</dbReference>
<evidence type="ECO:0000313" key="2">
    <source>
        <dbReference type="Proteomes" id="UP000295292"/>
    </source>
</evidence>
<evidence type="ECO:0000313" key="1">
    <source>
        <dbReference type="EMBL" id="TDQ79067.1"/>
    </source>
</evidence>
<keyword evidence="2" id="KW-1185">Reference proteome</keyword>
<reference evidence="1 2" key="1">
    <citation type="submission" date="2019-03" db="EMBL/GenBank/DDBJ databases">
        <title>Genomic Encyclopedia of Archaeal and Bacterial Type Strains, Phase II (KMG-II): from individual species to whole genera.</title>
        <authorList>
            <person name="Goeker M."/>
        </authorList>
    </citation>
    <scope>NUCLEOTIDE SEQUENCE [LARGE SCALE GENOMIC DNA]</scope>
    <source>
        <strain evidence="1 2">DSM 28353</strain>
    </source>
</reference>
<dbReference type="RefSeq" id="WP_133582883.1">
    <property type="nucleotide sequence ID" value="NZ_SNYV01000011.1"/>
</dbReference>
<sequence>MKTIHIYITFLLLSLPILGQAQTYIQGEDLLPFSQIAKSTYLQQSKRISLDEARDARRKIQGSRFRENLIKLNGEYFMYDGFLISAVCSELAVIQKEKYPGIYSNYLYLKNDYNPKDEYLSYEDFGTYKTMISYNRSSNYLSYYVENSTYSIIGAIYSSDDKVSEAQKFIEKLVESISFNK</sequence>
<gene>
    <name evidence="1" type="ORF">CLV99_0499</name>
</gene>
<comment type="caution">
    <text evidence="1">The sequence shown here is derived from an EMBL/GenBank/DDBJ whole genome shotgun (WGS) entry which is preliminary data.</text>
</comment>
<name>A0A4R6WJI4_9SPHI</name>
<organism evidence="1 2">
    <name type="scientific">Sphingobacterium yanglingense</name>
    <dbReference type="NCBI Taxonomy" id="1437280"/>
    <lineage>
        <taxon>Bacteria</taxon>
        <taxon>Pseudomonadati</taxon>
        <taxon>Bacteroidota</taxon>
        <taxon>Sphingobacteriia</taxon>
        <taxon>Sphingobacteriales</taxon>
        <taxon>Sphingobacteriaceae</taxon>
        <taxon>Sphingobacterium</taxon>
    </lineage>
</organism>
<accession>A0A4R6WJI4</accession>
<dbReference type="AlphaFoldDB" id="A0A4R6WJI4"/>